<dbReference type="InterPro" id="IPR001173">
    <property type="entry name" value="Glyco_trans_2-like"/>
</dbReference>
<organism evidence="2">
    <name type="scientific">marine metagenome</name>
    <dbReference type="NCBI Taxonomy" id="408172"/>
    <lineage>
        <taxon>unclassified sequences</taxon>
        <taxon>metagenomes</taxon>
        <taxon>ecological metagenomes</taxon>
    </lineage>
</organism>
<dbReference type="PANTHER" id="PTHR43179">
    <property type="entry name" value="RHAMNOSYLTRANSFERASE WBBL"/>
    <property type="match status" value="1"/>
</dbReference>
<dbReference type="Gene3D" id="3.90.550.10">
    <property type="entry name" value="Spore Coat Polysaccharide Biosynthesis Protein SpsA, Chain A"/>
    <property type="match status" value="1"/>
</dbReference>
<evidence type="ECO:0000313" key="2">
    <source>
        <dbReference type="EMBL" id="SVB84166.1"/>
    </source>
</evidence>
<dbReference type="CDD" id="cd00761">
    <property type="entry name" value="Glyco_tranf_GTA_type"/>
    <property type="match status" value="1"/>
</dbReference>
<feature type="domain" description="Glycosyltransferase 2-like" evidence="1">
    <location>
        <begin position="3"/>
        <end position="145"/>
    </location>
</feature>
<dbReference type="InterPro" id="IPR029044">
    <property type="entry name" value="Nucleotide-diphossugar_trans"/>
</dbReference>
<dbReference type="Pfam" id="PF00535">
    <property type="entry name" value="Glycos_transf_2"/>
    <property type="match status" value="1"/>
</dbReference>
<proteinExistence type="predicted"/>
<accession>A0A382HA49</accession>
<reference evidence="2" key="1">
    <citation type="submission" date="2018-05" db="EMBL/GenBank/DDBJ databases">
        <authorList>
            <person name="Lanie J.A."/>
            <person name="Ng W.-L."/>
            <person name="Kazmierczak K.M."/>
            <person name="Andrzejewski T.M."/>
            <person name="Davidsen T.M."/>
            <person name="Wayne K.J."/>
            <person name="Tettelin H."/>
            <person name="Glass J.I."/>
            <person name="Rusch D."/>
            <person name="Podicherti R."/>
            <person name="Tsui H.-C.T."/>
            <person name="Winkler M.E."/>
        </authorList>
    </citation>
    <scope>NUCLEOTIDE SEQUENCE</scope>
</reference>
<dbReference type="EMBL" id="UINC01060064">
    <property type="protein sequence ID" value="SVB84166.1"/>
    <property type="molecule type" value="Genomic_DNA"/>
</dbReference>
<dbReference type="SUPFAM" id="SSF53448">
    <property type="entry name" value="Nucleotide-diphospho-sugar transferases"/>
    <property type="match status" value="1"/>
</dbReference>
<dbReference type="PANTHER" id="PTHR43179:SF7">
    <property type="entry name" value="RHAMNOSYLTRANSFERASE WBBL"/>
    <property type="match status" value="1"/>
</dbReference>
<name>A0A382HA49_9ZZZZ</name>
<gene>
    <name evidence="2" type="ORF">METZ01_LOCUS237020</name>
</gene>
<evidence type="ECO:0000259" key="1">
    <source>
        <dbReference type="Pfam" id="PF00535"/>
    </source>
</evidence>
<sequence>MITILIPTYNNLDYLKLCIKSIKNNSSNKYKIILHINEGTDGTLDYANENNLEYTFSKTNIGLCASMNNSCKLVKTKYILYAHDDMYFCPEWDIHLINEINKIGHDKFYLSAVLIGYLEHIRFNCGDTINEFNEDKLLKNYKKKNFYDYQGSHFAPHLVSKKIWDKVGGFSEEFYPGVASDPDFNMKLWKEGVRIFKGINNFKVYHFVSTVIKRINVPTKNEPNIKSKASKIFLLKWGVSIKFFKKFYLNTNSEYLGPLKDPKKNIKFIFNYFLCKIKYLYVRLLYNKLYSKN</sequence>
<dbReference type="AlphaFoldDB" id="A0A382HA49"/>
<protein>
    <recommendedName>
        <fullName evidence="1">Glycosyltransferase 2-like domain-containing protein</fullName>
    </recommendedName>
</protein>